<evidence type="ECO:0000313" key="1">
    <source>
        <dbReference type="EMBL" id="KAF9407882.1"/>
    </source>
</evidence>
<sequence>MKKDMFNFFNCKHKMRVCKQRASVLSDARCVVSTVAETRWRHEYVVAHAGWRLAARHGASASLLHGALAGGCGGAAGERLALGCDDASVAVWARGPRGWEERGRVGLRGRGWAAAARVQWPAVGAARLLVAGPLTLVPDWELIVLSVEEDGALGAVASRVRCSAGGAGCWADPLAHTFCSLELRRLGAGLYCTTVWLNTATQETESEYEGVTSPLLRIYNEESQHLTHVVVARPELAERGPRLLVAGGGCRLGAWRVWAPRPARLEAETCFRGSAVVTLGVSIAVCVSGQCLWAACSDGGAVCVSLALQPLVRVRGALSPPPAPPPPAAHYMQPAADSQSLGPYSAQVRVCARLTCGGGAVLAHAAPAVCCVLAAGDASPDSSPDLLPDRSSELLVLAGEELYSSILLGKDCSALQLLFKLYLQSFTSLTEH</sequence>
<accession>A0A835G5D8</accession>
<keyword evidence="2" id="KW-1185">Reference proteome</keyword>
<name>A0A835G5D8_SPOEX</name>
<gene>
    <name evidence="1" type="ORF">HW555_012253</name>
</gene>
<dbReference type="Proteomes" id="UP000648187">
    <property type="component" value="Unassembled WGS sequence"/>
</dbReference>
<evidence type="ECO:0000313" key="2">
    <source>
        <dbReference type="Proteomes" id="UP000648187"/>
    </source>
</evidence>
<protein>
    <submittedName>
        <fullName evidence="1">Uncharacterized protein</fullName>
    </submittedName>
</protein>
<organism evidence="1 2">
    <name type="scientific">Spodoptera exigua</name>
    <name type="common">Beet armyworm</name>
    <name type="synonym">Noctua fulgens</name>
    <dbReference type="NCBI Taxonomy" id="7107"/>
    <lineage>
        <taxon>Eukaryota</taxon>
        <taxon>Metazoa</taxon>
        <taxon>Ecdysozoa</taxon>
        <taxon>Arthropoda</taxon>
        <taxon>Hexapoda</taxon>
        <taxon>Insecta</taxon>
        <taxon>Pterygota</taxon>
        <taxon>Neoptera</taxon>
        <taxon>Endopterygota</taxon>
        <taxon>Lepidoptera</taxon>
        <taxon>Glossata</taxon>
        <taxon>Ditrysia</taxon>
        <taxon>Noctuoidea</taxon>
        <taxon>Noctuidae</taxon>
        <taxon>Amphipyrinae</taxon>
        <taxon>Spodoptera</taxon>
    </lineage>
</organism>
<proteinExistence type="predicted"/>
<dbReference type="AlphaFoldDB" id="A0A835G5D8"/>
<comment type="caution">
    <text evidence="1">The sequence shown here is derived from an EMBL/GenBank/DDBJ whole genome shotgun (WGS) entry which is preliminary data.</text>
</comment>
<reference evidence="1" key="1">
    <citation type="submission" date="2020-08" db="EMBL/GenBank/DDBJ databases">
        <title>Spodoptera exigua strain:BAW_Kor-Di-RS1 Genome sequencing and assembly.</title>
        <authorList>
            <person name="Kim J."/>
            <person name="Nam H.Y."/>
            <person name="Kwon M."/>
            <person name="Choi J.H."/>
            <person name="Cho S.R."/>
            <person name="Kim G.-H."/>
        </authorList>
    </citation>
    <scope>NUCLEOTIDE SEQUENCE</scope>
    <source>
        <strain evidence="1">BAW_Kor-Di-RS1</strain>
        <tissue evidence="1">Whole-body</tissue>
    </source>
</reference>
<dbReference type="EMBL" id="JACKWZ010000426">
    <property type="protein sequence ID" value="KAF9407882.1"/>
    <property type="molecule type" value="Genomic_DNA"/>
</dbReference>